<evidence type="ECO:0000256" key="3">
    <source>
        <dbReference type="ARBA" id="ARBA00022448"/>
    </source>
</evidence>
<comment type="subcellular location">
    <subcellularLocation>
        <location evidence="1">Cell junction</location>
        <location evidence="1">Gap junction</location>
    </subcellularLocation>
    <subcellularLocation>
        <location evidence="2 12">Cell membrane</location>
        <topology evidence="2 12">Multi-pass membrane protein</topology>
    </subcellularLocation>
</comment>
<evidence type="ECO:0000256" key="9">
    <source>
        <dbReference type="ARBA" id="ARBA00023065"/>
    </source>
</evidence>
<organism evidence="15">
    <name type="scientific">Soboliphyme baturini</name>
    <dbReference type="NCBI Taxonomy" id="241478"/>
    <lineage>
        <taxon>Eukaryota</taxon>
        <taxon>Metazoa</taxon>
        <taxon>Ecdysozoa</taxon>
        <taxon>Nematoda</taxon>
        <taxon>Enoplea</taxon>
        <taxon>Dorylaimia</taxon>
        <taxon>Dioctophymatida</taxon>
        <taxon>Dioctophymatoidea</taxon>
        <taxon>Soboliphymatidae</taxon>
        <taxon>Soboliphyme</taxon>
    </lineage>
</organism>
<dbReference type="GO" id="GO:0005886">
    <property type="term" value="C:plasma membrane"/>
    <property type="evidence" value="ECO:0007669"/>
    <property type="project" value="UniProtKB-SubCell"/>
</dbReference>
<dbReference type="Proteomes" id="UP000270296">
    <property type="component" value="Unassembled WGS sequence"/>
</dbReference>
<dbReference type="GO" id="GO:0005243">
    <property type="term" value="F:gap junction channel activity"/>
    <property type="evidence" value="ECO:0007669"/>
    <property type="project" value="TreeGrafter"/>
</dbReference>
<keyword evidence="11 12" id="KW-0407">Ion channel</keyword>
<reference evidence="13 14" key="2">
    <citation type="submission" date="2018-11" db="EMBL/GenBank/DDBJ databases">
        <authorList>
            <consortium name="Pathogen Informatics"/>
        </authorList>
    </citation>
    <scope>NUCLEOTIDE SEQUENCE [LARGE SCALE GENOMIC DNA]</scope>
</reference>
<comment type="similarity">
    <text evidence="12">Belongs to the pannexin family.</text>
</comment>
<evidence type="ECO:0000256" key="7">
    <source>
        <dbReference type="ARBA" id="ARBA00022949"/>
    </source>
</evidence>
<evidence type="ECO:0000256" key="8">
    <source>
        <dbReference type="ARBA" id="ARBA00022989"/>
    </source>
</evidence>
<feature type="transmembrane region" description="Helical" evidence="12">
    <location>
        <begin position="194"/>
        <end position="216"/>
    </location>
</feature>
<keyword evidence="8 12" id="KW-1133">Transmembrane helix</keyword>
<evidence type="ECO:0000313" key="15">
    <source>
        <dbReference type="WBParaSite" id="SBAD_0000264701-mRNA-1"/>
    </source>
</evidence>
<comment type="caution">
    <text evidence="12">Lacks conserved residue(s) required for the propagation of feature annotation.</text>
</comment>
<dbReference type="GO" id="GO:0005921">
    <property type="term" value="C:gap junction"/>
    <property type="evidence" value="ECO:0007669"/>
    <property type="project" value="UniProtKB-SubCell"/>
</dbReference>
<proteinExistence type="inferred from homology"/>
<dbReference type="InterPro" id="IPR000990">
    <property type="entry name" value="Innexin"/>
</dbReference>
<keyword evidence="10 12" id="KW-0472">Membrane</keyword>
<accession>A0A183IFX9</accession>
<dbReference type="Pfam" id="PF00876">
    <property type="entry name" value="Innexin"/>
    <property type="match status" value="2"/>
</dbReference>
<name>A0A183IFX9_9BILA</name>
<protein>
    <recommendedName>
        <fullName evidence="12">Innexin</fullName>
    </recommendedName>
</protein>
<keyword evidence="5 12" id="KW-0812">Transmembrane</keyword>
<dbReference type="EMBL" id="UZAM01007265">
    <property type="protein sequence ID" value="VDO97917.1"/>
    <property type="molecule type" value="Genomic_DNA"/>
</dbReference>
<keyword evidence="4" id="KW-1003">Cell membrane</keyword>
<gene>
    <name evidence="12" type="primary">inx</name>
    <name evidence="13" type="ORF">SBAD_LOCUS2523</name>
</gene>
<evidence type="ECO:0000256" key="10">
    <source>
        <dbReference type="ARBA" id="ARBA00023136"/>
    </source>
</evidence>
<dbReference type="PANTHER" id="PTHR11893:SF46">
    <property type="entry name" value="INNEXIN-12"/>
    <property type="match status" value="1"/>
</dbReference>
<evidence type="ECO:0000256" key="5">
    <source>
        <dbReference type="ARBA" id="ARBA00022692"/>
    </source>
</evidence>
<evidence type="ECO:0000313" key="13">
    <source>
        <dbReference type="EMBL" id="VDO97917.1"/>
    </source>
</evidence>
<feature type="transmembrane region" description="Helical" evidence="12">
    <location>
        <begin position="286"/>
        <end position="306"/>
    </location>
</feature>
<keyword evidence="9 12" id="KW-0406">Ion transport</keyword>
<evidence type="ECO:0000256" key="1">
    <source>
        <dbReference type="ARBA" id="ARBA00004610"/>
    </source>
</evidence>
<evidence type="ECO:0000256" key="2">
    <source>
        <dbReference type="ARBA" id="ARBA00004651"/>
    </source>
</evidence>
<dbReference type="OrthoDB" id="5867527at2759"/>
<evidence type="ECO:0000256" key="6">
    <source>
        <dbReference type="ARBA" id="ARBA00022868"/>
    </source>
</evidence>
<dbReference type="GO" id="GO:0034220">
    <property type="term" value="P:monoatomic ion transmembrane transport"/>
    <property type="evidence" value="ECO:0007669"/>
    <property type="project" value="UniProtKB-KW"/>
</dbReference>
<feature type="transmembrane region" description="Helical" evidence="12">
    <location>
        <begin position="115"/>
        <end position="134"/>
    </location>
</feature>
<keyword evidence="7" id="KW-0965">Cell junction</keyword>
<keyword evidence="6" id="KW-0303">Gap junction</keyword>
<comment type="function">
    <text evidence="12">Structural component of the gap junctions.</text>
</comment>
<dbReference type="PRINTS" id="PR01262">
    <property type="entry name" value="INNEXIN"/>
</dbReference>
<dbReference type="PROSITE" id="PS51013">
    <property type="entry name" value="PANNEXIN"/>
    <property type="match status" value="2"/>
</dbReference>
<evidence type="ECO:0000256" key="4">
    <source>
        <dbReference type="ARBA" id="ARBA00022475"/>
    </source>
</evidence>
<evidence type="ECO:0000256" key="12">
    <source>
        <dbReference type="RuleBase" id="RU010713"/>
    </source>
</evidence>
<evidence type="ECO:0000256" key="11">
    <source>
        <dbReference type="ARBA" id="ARBA00023303"/>
    </source>
</evidence>
<dbReference type="WBParaSite" id="SBAD_0000264701-mRNA-1">
    <property type="protein sequence ID" value="SBAD_0000264701-mRNA-1"/>
    <property type="gene ID" value="SBAD_0000264701"/>
</dbReference>
<reference evidence="15" key="1">
    <citation type="submission" date="2016-06" db="UniProtKB">
        <authorList>
            <consortium name="WormBaseParasite"/>
        </authorList>
    </citation>
    <scope>IDENTIFICATION</scope>
</reference>
<sequence>MDRLTGFLVAIQPYGDGDFVDRLNYYYTSILIVAFAAFVSGWSFVGTPIMCWFPAYFKGYWIQYSLDYCYVQNSYFLPFVKSPPAKNYWNLVNEPIDIPVSVEERDRRLIGYYQWVPFVLALMAICFYAPVVLWRSLNGYSGIGVKAICGMAQLMNNMQPDQRQKSIKSIVRFLDHSVLLSETLHDSRVFSGRYVVLLYLLVKLIYLVNSILQFFVLKAFLGLDDDWWGFRVLRSITSGTEWEETGHFPRVTLCDFEVRELGNLHRHTVQCVLMINMFNEKIFVFLWWWFLLIASLNVFDFLIWIVEWIYDETCHNYIITYIKVMDNTFLKTDRPKARQFISSCLKPDGIFLLRLIRKNAGEALSVELLNSMWKRFKQRSEAVDNKGRSNGDAPVSLITKDNNGGDSSTLPVAYPSLPNYEEVAAQRAHVGSMIFIDAFIRALKPRNDDDLIDRVNYYYTPIILAFFALTLSAKQYVGQPIQCWVPAQFTGAWEQYTENYCFVQNTYFLPLTDQIPFDYGERDRREIGYYQWVPFILALQALLFYLPCLCWNLTNWQSGKLLFVCCKLLSCRYPMISQK</sequence>
<dbReference type="AlphaFoldDB" id="A0A183IFX9"/>
<keyword evidence="3 12" id="KW-0813">Transport</keyword>
<keyword evidence="14" id="KW-1185">Reference proteome</keyword>
<evidence type="ECO:0000313" key="14">
    <source>
        <dbReference type="Proteomes" id="UP000270296"/>
    </source>
</evidence>
<dbReference type="PANTHER" id="PTHR11893">
    <property type="entry name" value="INNEXIN"/>
    <property type="match status" value="1"/>
</dbReference>
<feature type="transmembrane region" description="Helical" evidence="12">
    <location>
        <begin position="532"/>
        <end position="554"/>
    </location>
</feature>
<feature type="transmembrane region" description="Helical" evidence="12">
    <location>
        <begin position="25"/>
        <end position="53"/>
    </location>
</feature>